<organism evidence="1 2">
    <name type="scientific">Capnocytophaga ochracea</name>
    <dbReference type="NCBI Taxonomy" id="1018"/>
    <lineage>
        <taxon>Bacteria</taxon>
        <taxon>Pseudomonadati</taxon>
        <taxon>Bacteroidota</taxon>
        <taxon>Flavobacteriia</taxon>
        <taxon>Flavobacteriales</taxon>
        <taxon>Flavobacteriaceae</taxon>
        <taxon>Capnocytophaga</taxon>
    </lineage>
</organism>
<dbReference type="AlphaFoldDB" id="A0A2X2T012"/>
<protein>
    <submittedName>
        <fullName evidence="1">Uncharacterized protein</fullName>
    </submittedName>
</protein>
<accession>A0A2X2T012</accession>
<proteinExistence type="predicted"/>
<evidence type="ECO:0000313" key="2">
    <source>
        <dbReference type="Proteomes" id="UP000250169"/>
    </source>
</evidence>
<gene>
    <name evidence="1" type="ORF">NCTC11545_00004</name>
</gene>
<sequence length="192" mass="22428">MAKLQQMNETAKQNSQILLIDGYVTMNGKRYDECVPFERDAFEEALRDSLNPLKCDFETLLQGLVSPLLLQYDMKEDEEETIPTAIFNQLKGALKPEKYNTPEGWWYLKATCGCYTMRLSGNYYQGELETEAEIYKVVGKHTIYLNTTDDQWAILVGEIENEYERLIEERREDERNRCDERASHDLGIFITL</sequence>
<name>A0A2X2T012_CAPOC</name>
<evidence type="ECO:0000313" key="1">
    <source>
        <dbReference type="EMBL" id="SQA92445.1"/>
    </source>
</evidence>
<reference evidence="1 2" key="1">
    <citation type="submission" date="2018-06" db="EMBL/GenBank/DDBJ databases">
        <authorList>
            <consortium name="Pathogen Informatics"/>
            <person name="Doyle S."/>
        </authorList>
    </citation>
    <scope>NUCLEOTIDE SEQUENCE [LARGE SCALE GENOMIC DNA]</scope>
    <source>
        <strain evidence="1 2">NCTC11545</strain>
    </source>
</reference>
<dbReference type="Proteomes" id="UP000250169">
    <property type="component" value="Unassembled WGS sequence"/>
</dbReference>
<dbReference type="RefSeq" id="WP_111971824.1">
    <property type="nucleotide sequence ID" value="NZ_UAVS01000001.1"/>
</dbReference>
<dbReference type="EMBL" id="UAVS01000001">
    <property type="protein sequence ID" value="SQA92445.1"/>
    <property type="molecule type" value="Genomic_DNA"/>
</dbReference>